<dbReference type="AlphaFoldDB" id="A0A8K0RAE7"/>
<feature type="compositionally biased region" description="Acidic residues" evidence="1">
    <location>
        <begin position="482"/>
        <end position="501"/>
    </location>
</feature>
<organism evidence="2 3">
    <name type="scientific">Paraphoma chrysanthemicola</name>
    <dbReference type="NCBI Taxonomy" id="798071"/>
    <lineage>
        <taxon>Eukaryota</taxon>
        <taxon>Fungi</taxon>
        <taxon>Dikarya</taxon>
        <taxon>Ascomycota</taxon>
        <taxon>Pezizomycotina</taxon>
        <taxon>Dothideomycetes</taxon>
        <taxon>Pleosporomycetidae</taxon>
        <taxon>Pleosporales</taxon>
        <taxon>Pleosporineae</taxon>
        <taxon>Phaeosphaeriaceae</taxon>
        <taxon>Paraphoma</taxon>
    </lineage>
</organism>
<evidence type="ECO:0000256" key="1">
    <source>
        <dbReference type="SAM" id="MobiDB-lite"/>
    </source>
</evidence>
<proteinExistence type="predicted"/>
<protein>
    <submittedName>
        <fullName evidence="2">Uncharacterized protein</fullName>
    </submittedName>
</protein>
<dbReference type="Proteomes" id="UP000813461">
    <property type="component" value="Unassembled WGS sequence"/>
</dbReference>
<dbReference type="EMBL" id="JAGMVJ010000007">
    <property type="protein sequence ID" value="KAH7088756.1"/>
    <property type="molecule type" value="Genomic_DNA"/>
</dbReference>
<feature type="region of interest" description="Disordered" evidence="1">
    <location>
        <begin position="469"/>
        <end position="501"/>
    </location>
</feature>
<name>A0A8K0RAE7_9PLEO</name>
<evidence type="ECO:0000313" key="3">
    <source>
        <dbReference type="Proteomes" id="UP000813461"/>
    </source>
</evidence>
<accession>A0A8K0RAE7</accession>
<keyword evidence="3" id="KW-1185">Reference proteome</keyword>
<dbReference type="OrthoDB" id="3678990at2759"/>
<reference evidence="2" key="1">
    <citation type="journal article" date="2021" name="Nat. Commun.">
        <title>Genetic determinants of endophytism in the Arabidopsis root mycobiome.</title>
        <authorList>
            <person name="Mesny F."/>
            <person name="Miyauchi S."/>
            <person name="Thiergart T."/>
            <person name="Pickel B."/>
            <person name="Atanasova L."/>
            <person name="Karlsson M."/>
            <person name="Huettel B."/>
            <person name="Barry K.W."/>
            <person name="Haridas S."/>
            <person name="Chen C."/>
            <person name="Bauer D."/>
            <person name="Andreopoulos W."/>
            <person name="Pangilinan J."/>
            <person name="LaButti K."/>
            <person name="Riley R."/>
            <person name="Lipzen A."/>
            <person name="Clum A."/>
            <person name="Drula E."/>
            <person name="Henrissat B."/>
            <person name="Kohler A."/>
            <person name="Grigoriev I.V."/>
            <person name="Martin F.M."/>
            <person name="Hacquard S."/>
        </authorList>
    </citation>
    <scope>NUCLEOTIDE SEQUENCE</scope>
    <source>
        <strain evidence="2">MPI-SDFR-AT-0120</strain>
    </source>
</reference>
<gene>
    <name evidence="2" type="ORF">FB567DRAFT_317517</name>
</gene>
<sequence>MGDVQACQGTAREWKQPAVAENAGKPLTTALAQYPILEALVSYLNPDDLVTLTTVAQVIHDQLRMHEAGPKSNLLSKTLCPGLGLDIRDTVHCPCRTRLWHKNIGCAGTGYDAPSRPCADCGINTCDECRIHVTYQVFVDEDGPDHHRWWAGYAFLHQTPFAIYPPKDVNTMDWHLPPSAMKSHHDQGRIHIPLHIHGLADPEPLDRILDLNLGSRSITPCGRTEAPFDGESLLGIFDMFAMKRKELMCQACFRDHDAKGFAPCSCTFRKRFLDRWLCIPCYVKENDAESQRRVQAVIHTEPGHVHALKCRCGDTIAIDDDYMAICTWCNGEVDYEDEPDPEQAEDANENIDNAHSVEDGQDDNLAPAPVEQLPQHMYSAYNKDGTVSVFYEHRRIMGEPLGHAMILQEARRRGMDLPCTCCKCPVPDQDCGHGHSIEMNEDEDDMEDIDMSVAESMEAGSDDEVFDFDGGIDFHEENEAGVYEEDDADSEDEFQPDLSEE</sequence>
<evidence type="ECO:0000313" key="2">
    <source>
        <dbReference type="EMBL" id="KAH7088756.1"/>
    </source>
</evidence>
<comment type="caution">
    <text evidence="2">The sequence shown here is derived from an EMBL/GenBank/DDBJ whole genome shotgun (WGS) entry which is preliminary data.</text>
</comment>